<reference evidence="1 2" key="1">
    <citation type="submission" date="2021-12" db="EMBL/GenBank/DDBJ databases">
        <title>High titer production of polyol ester of fatty acids by Rhodotorula paludigena BS15 towards product separation-free biomass refinery.</title>
        <authorList>
            <person name="Mano J."/>
            <person name="Ono H."/>
            <person name="Tanaka T."/>
            <person name="Naito K."/>
            <person name="Sushida H."/>
            <person name="Ike M."/>
            <person name="Tokuyasu K."/>
            <person name="Kitaoka M."/>
        </authorList>
    </citation>
    <scope>NUCLEOTIDE SEQUENCE [LARGE SCALE GENOMIC DNA]</scope>
    <source>
        <strain evidence="1 2">BS15</strain>
    </source>
</reference>
<keyword evidence="2" id="KW-1185">Reference proteome</keyword>
<accession>A0AAV5GUT6</accession>
<dbReference type="AlphaFoldDB" id="A0AAV5GUT6"/>
<evidence type="ECO:0000313" key="1">
    <source>
        <dbReference type="EMBL" id="GJN93704.1"/>
    </source>
</evidence>
<comment type="caution">
    <text evidence="1">The sequence shown here is derived from an EMBL/GenBank/DDBJ whole genome shotgun (WGS) entry which is preliminary data.</text>
</comment>
<name>A0AAV5GUT6_9BASI</name>
<organism evidence="1 2">
    <name type="scientific">Rhodotorula paludigena</name>
    <dbReference type="NCBI Taxonomy" id="86838"/>
    <lineage>
        <taxon>Eukaryota</taxon>
        <taxon>Fungi</taxon>
        <taxon>Dikarya</taxon>
        <taxon>Basidiomycota</taxon>
        <taxon>Pucciniomycotina</taxon>
        <taxon>Microbotryomycetes</taxon>
        <taxon>Sporidiobolales</taxon>
        <taxon>Sporidiobolaceae</taxon>
        <taxon>Rhodotorula</taxon>
    </lineage>
</organism>
<dbReference type="Proteomes" id="UP001342314">
    <property type="component" value="Unassembled WGS sequence"/>
</dbReference>
<sequence>MPPVVNALLALAQQGGADEPQVDLGDGDEGGVLEHPFGELVEGVRMAAEDRGARGQDVTTSDEDDDPDFVRSAPISFDQLRQLDPTAEMFNKEHRIFQAPLLDATADEEVTADGKATFLDYTMFCGRPCTNLFVLPNQRTDARYTMTLRRSDWARPLRLKSHSLPFLTTFATYFLGTSDLGHLFIIWTSPNAADAEADEAAAAAAADEDGRSSVRTAVKKGHADAITRFIEEIFATTDDLKHYGVRPIASEDLSATWTDAKLTFVALTALCSAFMKTEETKLRPHLGTWGARKVPRLVLYTYGQNERRALFIQNTFGNIISPDLEVIAASWATEHFCKVVKDEDGNVVERHPLGILVDFEVARKGIPTHRRLTTYPLAFMKNFGNIQATRPFSWIQDDINTLNEYLSNENPGVRALVKFVSLNFYSLLKECFRATPKQFMLGKGSYTRGLGLTPMMVTPAQWNSKHNKEARTSARSLAPEKEFLASLKNTTSKNTGIRLEYTVAVSVGQLPEENRNWQYYAEEILAPTTTFVERKSVALVTDEKLCVLLAPKRECIATLERLLFYGVTGSPRAIIRVWENVGLRDALLRDRFPYFKLDRFNPFTGHVDFQFYGKSRLAEYAHLAAIKFQNGDLTYHRAVTLAMTERAVARQQQLGSSSLSSASLYAVEAFVRQVLLTEMVKHARLKYIEWLESNHKKALVVAASQADPGDRFDSVEDAHNTYHAGLNNVTVWSNHAHPFSLEAVLKLFHTTFPPSARQGEHIFHVQDGDADSTVLRVVNVRVDEEDQEVHELAVPTSRFSSVILHPQQIARHLLAVAFKRKYTSSVDDALVTTPERMQWPGSLRNLLPIEEDYTGEPPDSRRWPADELEAALTNAIIKSKIEVWPSRFAQLNNQPVSFKVLHYVHPTAIQATDSRVAVLVPNGNMPAVVDAPTTVGDRIARKHGLAFDMPATFPTEWYTAKAGLLDHLRDRIKRGTATTQQLTRWTRILNALNATSKSHWFIYTISRIWALGGTNRPWIDDKVTKAPGGYTKSHLSPVPPSAALNKNRVQDYLLALFAGLLLVYREEDLQMTCTGECDFDVLVKGFTNRKLDTAVFAAFSLGEQVKRGRSKFVDPRGKDRSTFVPRLADEDLEPRWDRLVNAWQNGAYHYPFRIVYNEADSLQLIRQAARNWTPPP</sequence>
<proteinExistence type="predicted"/>
<dbReference type="EMBL" id="BQKY01000014">
    <property type="protein sequence ID" value="GJN93704.1"/>
    <property type="molecule type" value="Genomic_DNA"/>
</dbReference>
<evidence type="ECO:0000313" key="2">
    <source>
        <dbReference type="Proteomes" id="UP001342314"/>
    </source>
</evidence>
<protein>
    <submittedName>
        <fullName evidence="1">Uncharacterized protein</fullName>
    </submittedName>
</protein>
<gene>
    <name evidence="1" type="ORF">Rhopal_006761-T1</name>
</gene>